<evidence type="ECO:0000313" key="2">
    <source>
        <dbReference type="Proteomes" id="UP000192578"/>
    </source>
</evidence>
<evidence type="ECO:0000313" key="1">
    <source>
        <dbReference type="EMBL" id="OQV13760.1"/>
    </source>
</evidence>
<reference evidence="2" key="1">
    <citation type="submission" date="2017-01" db="EMBL/GenBank/DDBJ databases">
        <title>Comparative genomics of anhydrobiosis in the tardigrade Hypsibius dujardini.</title>
        <authorList>
            <person name="Yoshida Y."/>
            <person name="Koutsovoulos G."/>
            <person name="Laetsch D."/>
            <person name="Stevens L."/>
            <person name="Kumar S."/>
            <person name="Horikawa D."/>
            <person name="Ishino K."/>
            <person name="Komine S."/>
            <person name="Tomita M."/>
            <person name="Blaxter M."/>
            <person name="Arakawa K."/>
        </authorList>
    </citation>
    <scope>NUCLEOTIDE SEQUENCE [LARGE SCALE GENOMIC DNA]</scope>
    <source>
        <strain evidence="2">Z151</strain>
    </source>
</reference>
<accession>A0A1W0WEX5</accession>
<protein>
    <submittedName>
        <fullName evidence="1">Uncharacterized protein</fullName>
    </submittedName>
</protein>
<sequence length="66" mass="7247">PRNGLGSTGTGCSGSVWSSKTEISYSVIDQEWSAMRRAFEAWLAEDNFDSTGQQKKTLESVPKDMS</sequence>
<keyword evidence="2" id="KW-1185">Reference proteome</keyword>
<dbReference type="AlphaFoldDB" id="A0A1W0WEX5"/>
<proteinExistence type="predicted"/>
<dbReference type="Gene3D" id="3.40.630.30">
    <property type="match status" value="1"/>
</dbReference>
<dbReference type="Proteomes" id="UP000192578">
    <property type="component" value="Unassembled WGS sequence"/>
</dbReference>
<gene>
    <name evidence="1" type="ORF">BV898_20156</name>
</gene>
<feature type="non-terminal residue" evidence="1">
    <location>
        <position position="1"/>
    </location>
</feature>
<name>A0A1W0WEX5_HYPEX</name>
<dbReference type="EMBL" id="MTYJ01000116">
    <property type="protein sequence ID" value="OQV13760.1"/>
    <property type="molecule type" value="Genomic_DNA"/>
</dbReference>
<organism evidence="1 2">
    <name type="scientific">Hypsibius exemplaris</name>
    <name type="common">Freshwater tardigrade</name>
    <dbReference type="NCBI Taxonomy" id="2072580"/>
    <lineage>
        <taxon>Eukaryota</taxon>
        <taxon>Metazoa</taxon>
        <taxon>Ecdysozoa</taxon>
        <taxon>Tardigrada</taxon>
        <taxon>Eutardigrada</taxon>
        <taxon>Parachela</taxon>
        <taxon>Hypsibioidea</taxon>
        <taxon>Hypsibiidae</taxon>
        <taxon>Hypsibius</taxon>
    </lineage>
</organism>
<comment type="caution">
    <text evidence="1">The sequence shown here is derived from an EMBL/GenBank/DDBJ whole genome shotgun (WGS) entry which is preliminary data.</text>
</comment>